<protein>
    <submittedName>
        <fullName evidence="1">Uncharacterized protein</fullName>
    </submittedName>
</protein>
<keyword evidence="2" id="KW-1185">Reference proteome</keyword>
<name>A0A842J8W6_9BACT</name>
<sequence>MILKSAKNAAKLRNLTLLALDGASNLTRHLNLTRFCSPLKFNPIYKA</sequence>
<dbReference type="Proteomes" id="UP000552683">
    <property type="component" value="Unassembled WGS sequence"/>
</dbReference>
<comment type="caution">
    <text evidence="1">The sequence shown here is derived from an EMBL/GenBank/DDBJ whole genome shotgun (WGS) entry which is preliminary data.</text>
</comment>
<organism evidence="1 2">
    <name type="scientific">Campylobacter massiliensis</name>
    <dbReference type="NCBI Taxonomy" id="2762557"/>
    <lineage>
        <taxon>Bacteria</taxon>
        <taxon>Pseudomonadati</taxon>
        <taxon>Campylobacterota</taxon>
        <taxon>Epsilonproteobacteria</taxon>
        <taxon>Campylobacterales</taxon>
        <taxon>Campylobacteraceae</taxon>
        <taxon>Campylobacter</taxon>
    </lineage>
</organism>
<gene>
    <name evidence="1" type="ORF">H7R39_06940</name>
</gene>
<proteinExistence type="predicted"/>
<dbReference type="AlphaFoldDB" id="A0A842J8W6"/>
<evidence type="ECO:0000313" key="2">
    <source>
        <dbReference type="Proteomes" id="UP000552683"/>
    </source>
</evidence>
<dbReference type="EMBL" id="JACLZK010000002">
    <property type="protein sequence ID" value="MBC2882995.1"/>
    <property type="molecule type" value="Genomic_DNA"/>
</dbReference>
<accession>A0A842J8W6</accession>
<reference evidence="1 2" key="1">
    <citation type="submission" date="2020-08" db="EMBL/GenBank/DDBJ databases">
        <title>Complete genome and description of Campylobacter massiliensis Marseille-Q3452 sp. nov.</title>
        <authorList>
            <person name="Antezack A."/>
        </authorList>
    </citation>
    <scope>NUCLEOTIDE SEQUENCE [LARGE SCALE GENOMIC DNA]</scope>
    <source>
        <strain evidence="1 2">Marseille-Q3452</strain>
    </source>
</reference>
<dbReference type="RefSeq" id="WP_185898576.1">
    <property type="nucleotide sequence ID" value="NZ_JACLZK010000002.1"/>
</dbReference>
<evidence type="ECO:0000313" key="1">
    <source>
        <dbReference type="EMBL" id="MBC2882995.1"/>
    </source>
</evidence>